<dbReference type="Gene3D" id="3.30.70.270">
    <property type="match status" value="1"/>
</dbReference>
<dbReference type="InterPro" id="IPR001633">
    <property type="entry name" value="EAL_dom"/>
</dbReference>
<dbReference type="InterPro" id="IPR032244">
    <property type="entry name" value="LapD_MoxY_N"/>
</dbReference>
<feature type="domain" description="EAL" evidence="2">
    <location>
        <begin position="403"/>
        <end position="646"/>
    </location>
</feature>
<dbReference type="RefSeq" id="WP_345336052.1">
    <property type="nucleotide sequence ID" value="NZ_BAABJZ010000090.1"/>
</dbReference>
<proteinExistence type="predicted"/>
<dbReference type="PANTHER" id="PTHR33121">
    <property type="entry name" value="CYCLIC DI-GMP PHOSPHODIESTERASE PDEF"/>
    <property type="match status" value="1"/>
</dbReference>
<dbReference type="PROSITE" id="PS51257">
    <property type="entry name" value="PROKAR_LIPOPROTEIN"/>
    <property type="match status" value="1"/>
</dbReference>
<reference evidence="5" key="1">
    <citation type="journal article" date="2019" name="Int. J. Syst. Evol. Microbiol.">
        <title>The Global Catalogue of Microorganisms (GCM) 10K type strain sequencing project: providing services to taxonomists for standard genome sequencing and annotation.</title>
        <authorList>
            <consortium name="The Broad Institute Genomics Platform"/>
            <consortium name="The Broad Institute Genome Sequencing Center for Infectious Disease"/>
            <person name="Wu L."/>
            <person name="Ma J."/>
        </authorList>
    </citation>
    <scope>NUCLEOTIDE SEQUENCE [LARGE SCALE GENOMIC DNA]</scope>
    <source>
        <strain evidence="5">JCM 18401</strain>
    </source>
</reference>
<dbReference type="InterPro" id="IPR043128">
    <property type="entry name" value="Rev_trsase/Diguanyl_cyclase"/>
</dbReference>
<evidence type="ECO:0000313" key="4">
    <source>
        <dbReference type="EMBL" id="GAA4893234.1"/>
    </source>
</evidence>
<feature type="transmembrane region" description="Helical" evidence="1">
    <location>
        <begin position="152"/>
        <end position="171"/>
    </location>
</feature>
<evidence type="ECO:0000256" key="1">
    <source>
        <dbReference type="SAM" id="Phobius"/>
    </source>
</evidence>
<sequence>MTLYRLLLLAMVLLIGSLSCSSLWLYLHGSQAFLNQQLSVHAQDTATSLGLSLSPVLGADDWVLAGSMADSIFDRGEYQYVAIRSLDQRQSIERLSRASASGSPRWFRHLFPLNAPVERSQVNARWRLVADVEVQASVVRAYDYLWQISRKAMLFSAALALVSALVGAWILRQLLQPLQLVERQARGLRRHHYIKQASLPRVRELRSLVQTMNVMVDHSEAMFKEQCRRMERLRAQSLLDEQTGLGNLARGRKRLAQLLKDAELGDGMIAKVHLVGLDKVALKSGVDAELSLLRAVATRLSEWVLQLPHARVYRVGFADFMLLFPGIGAADLASLETEVRQRISIDLQQAGGDRVLIVACGYPLNEAMEVVEGRLEHQLSLALTQDQASVYLCDSGAELAPLDLAMQEQQLTQLLSVPPRLMLQPVFDRTGQTLHQEVLARFNDGQRWINPGPVMAMVARQRCHQQLDLLVLENILRRLRLRPQVQPVTCNLTAESVLDPLFLGQLRRRMSGHWQAVGFEVPERAFLVDPQLTQRFLEALQDNGARIWLDHTTPAGMVLMAKPGLHGIKLDPAYTRSLLSEEGHTDLIEMMIGAAHTRGIKVVAEQVEEAALAERLWQLGIDGVQGFAVRPPKPFSSEDGPVALDD</sequence>
<dbReference type="Gene3D" id="3.20.20.450">
    <property type="entry name" value="EAL domain"/>
    <property type="match status" value="1"/>
</dbReference>
<evidence type="ECO:0000259" key="2">
    <source>
        <dbReference type="PROSITE" id="PS50883"/>
    </source>
</evidence>
<keyword evidence="1" id="KW-1133">Transmembrane helix</keyword>
<dbReference type="CDD" id="cd01948">
    <property type="entry name" value="EAL"/>
    <property type="match status" value="1"/>
</dbReference>
<dbReference type="Gene3D" id="3.30.110.200">
    <property type="match status" value="1"/>
</dbReference>
<gene>
    <name evidence="4" type="ORF">GCM10023333_28060</name>
</gene>
<dbReference type="PANTHER" id="PTHR33121:SF79">
    <property type="entry name" value="CYCLIC DI-GMP PHOSPHODIESTERASE PDED-RELATED"/>
    <property type="match status" value="1"/>
</dbReference>
<keyword evidence="5" id="KW-1185">Reference proteome</keyword>
<dbReference type="Gene3D" id="6.20.270.20">
    <property type="entry name" value="LapD/MoxY periplasmic domain"/>
    <property type="match status" value="1"/>
</dbReference>
<dbReference type="InterPro" id="IPR035919">
    <property type="entry name" value="EAL_sf"/>
</dbReference>
<dbReference type="PROSITE" id="PS50885">
    <property type="entry name" value="HAMP"/>
    <property type="match status" value="1"/>
</dbReference>
<dbReference type="SMART" id="SM00052">
    <property type="entry name" value="EAL"/>
    <property type="match status" value="1"/>
</dbReference>
<dbReference type="InterPro" id="IPR050706">
    <property type="entry name" value="Cyclic-di-GMP_PDE-like"/>
</dbReference>
<feature type="domain" description="HAMP" evidence="3">
    <location>
        <begin position="172"/>
        <end position="224"/>
    </location>
</feature>
<organism evidence="4 5">
    <name type="scientific">Ferrimonas pelagia</name>
    <dbReference type="NCBI Taxonomy" id="1177826"/>
    <lineage>
        <taxon>Bacteria</taxon>
        <taxon>Pseudomonadati</taxon>
        <taxon>Pseudomonadota</taxon>
        <taxon>Gammaproteobacteria</taxon>
        <taxon>Alteromonadales</taxon>
        <taxon>Ferrimonadaceae</taxon>
        <taxon>Ferrimonas</taxon>
    </lineage>
</organism>
<dbReference type="SUPFAM" id="SSF141868">
    <property type="entry name" value="EAL domain-like"/>
    <property type="match status" value="1"/>
</dbReference>
<dbReference type="PROSITE" id="PS50883">
    <property type="entry name" value="EAL"/>
    <property type="match status" value="1"/>
</dbReference>
<dbReference type="InterPro" id="IPR042461">
    <property type="entry name" value="LapD_MoxY_peri_C"/>
</dbReference>
<name>A0ABP9F4D2_9GAMM</name>
<keyword evidence="1" id="KW-0472">Membrane</keyword>
<dbReference type="Pfam" id="PF16448">
    <property type="entry name" value="LapD_MoxY_N"/>
    <property type="match status" value="1"/>
</dbReference>
<keyword evidence="1" id="KW-0812">Transmembrane</keyword>
<feature type="transmembrane region" description="Helical" evidence="1">
    <location>
        <begin position="6"/>
        <end position="27"/>
    </location>
</feature>
<dbReference type="EMBL" id="BAABJZ010000090">
    <property type="protein sequence ID" value="GAA4893234.1"/>
    <property type="molecule type" value="Genomic_DNA"/>
</dbReference>
<evidence type="ECO:0000313" key="5">
    <source>
        <dbReference type="Proteomes" id="UP001499988"/>
    </source>
</evidence>
<dbReference type="InterPro" id="IPR003660">
    <property type="entry name" value="HAMP_dom"/>
</dbReference>
<accession>A0ABP9F4D2</accession>
<dbReference type="Pfam" id="PF00563">
    <property type="entry name" value="EAL"/>
    <property type="match status" value="1"/>
</dbReference>
<comment type="caution">
    <text evidence="4">The sequence shown here is derived from an EMBL/GenBank/DDBJ whole genome shotgun (WGS) entry which is preliminary data.</text>
</comment>
<protein>
    <submittedName>
        <fullName evidence="4">LapD/MoxY N-terminal periplasmic domain-containing protein</fullName>
    </submittedName>
</protein>
<evidence type="ECO:0000259" key="3">
    <source>
        <dbReference type="PROSITE" id="PS50885"/>
    </source>
</evidence>
<dbReference type="Proteomes" id="UP001499988">
    <property type="component" value="Unassembled WGS sequence"/>
</dbReference>